<dbReference type="Proteomes" id="UP000620262">
    <property type="component" value="Unassembled WGS sequence"/>
</dbReference>
<protein>
    <recommendedName>
        <fullName evidence="4">DUF4424 domain-containing protein</fullName>
    </recommendedName>
</protein>
<evidence type="ECO:0000256" key="1">
    <source>
        <dbReference type="SAM" id="SignalP"/>
    </source>
</evidence>
<organism evidence="2 3">
    <name type="scientific">Rhizobium viscosum</name>
    <name type="common">Arthrobacter viscosus</name>
    <dbReference type="NCBI Taxonomy" id="1673"/>
    <lineage>
        <taxon>Bacteria</taxon>
        <taxon>Pseudomonadati</taxon>
        <taxon>Pseudomonadota</taxon>
        <taxon>Alphaproteobacteria</taxon>
        <taxon>Hyphomicrobiales</taxon>
        <taxon>Rhizobiaceae</taxon>
        <taxon>Rhizobium/Agrobacterium group</taxon>
        <taxon>Rhizobium</taxon>
    </lineage>
</organism>
<feature type="signal peptide" evidence="1">
    <location>
        <begin position="1"/>
        <end position="21"/>
    </location>
</feature>
<comment type="caution">
    <text evidence="2">The sequence shown here is derived from an EMBL/GenBank/DDBJ whole genome shotgun (WGS) entry which is preliminary data.</text>
</comment>
<evidence type="ECO:0000313" key="3">
    <source>
        <dbReference type="Proteomes" id="UP000620262"/>
    </source>
</evidence>
<feature type="chain" id="PRO_5045326113" description="DUF4424 domain-containing protein" evidence="1">
    <location>
        <begin position="22"/>
        <end position="378"/>
    </location>
</feature>
<reference evidence="2 3" key="1">
    <citation type="submission" date="2020-10" db="EMBL/GenBank/DDBJ databases">
        <title>Sequencing the genomes of 1000 actinobacteria strains.</title>
        <authorList>
            <person name="Klenk H.-P."/>
        </authorList>
    </citation>
    <scope>NUCLEOTIDE SEQUENCE [LARGE SCALE GENOMIC DNA]</scope>
    <source>
        <strain evidence="2 3">DSM 7307</strain>
    </source>
</reference>
<accession>A0ABR9IU70</accession>
<name>A0ABR9IU70_RHIVS</name>
<gene>
    <name evidence="2" type="ORF">H4W29_003543</name>
</gene>
<keyword evidence="1" id="KW-0732">Signal</keyword>
<keyword evidence="3" id="KW-1185">Reference proteome</keyword>
<sequence>MKTAAITGAIVCMAFTQAAFAQSTLDASPLQPDYIAVMQALDKDGKPVDPTVTIIHHDGMFLSETLRGGRTSIGFGPDEARPVLRWSRQADGEITYLELLLRARKPDIAKTDAPQPLAEVSSIAGEGCTWSETVSKPPSSGTFISREQNCATEDGIVIETKLLTPNDVPIYHTRLVSLDRRTVAPAEVHPPLEILTQEYWLRPIRSNDADPSEPDFDITLESTGGSTIRLLRHYPWHYREQRHRDGSVSIKIWNKREDQGISYQQVNNHRRLTAARPADDGSSSLKFDEATGRTSLDKSETILGETCEWFDLMPGVQDAGNRQCLTPDGLPLKLDISGMNLAFPYTATSFRRRPVDLSEMRLPAAAFSLEEWNLPALR</sequence>
<evidence type="ECO:0008006" key="4">
    <source>
        <dbReference type="Google" id="ProtNLM"/>
    </source>
</evidence>
<evidence type="ECO:0000313" key="2">
    <source>
        <dbReference type="EMBL" id="MBE1506362.1"/>
    </source>
</evidence>
<dbReference type="RefSeq" id="WP_246517215.1">
    <property type="nucleotide sequence ID" value="NZ_BAAAVL010000013.1"/>
</dbReference>
<dbReference type="EMBL" id="JADBEC010000001">
    <property type="protein sequence ID" value="MBE1506362.1"/>
    <property type="molecule type" value="Genomic_DNA"/>
</dbReference>
<proteinExistence type="predicted"/>